<reference evidence="1 2" key="1">
    <citation type="submission" date="2017-02" db="EMBL/GenBank/DDBJ databases">
        <title>The new phylogeny of genus Mycobacterium.</title>
        <authorList>
            <person name="Tortoli E."/>
            <person name="Trovato A."/>
            <person name="Cirillo D.M."/>
        </authorList>
    </citation>
    <scope>NUCLEOTIDE SEQUENCE [LARGE SCALE GENOMIC DNA]</scope>
    <source>
        <strain evidence="1 2">IP1130001</strain>
    </source>
</reference>
<protein>
    <recommendedName>
        <fullName evidence="3">PE-PGRS family protein</fullName>
    </recommendedName>
</protein>
<comment type="caution">
    <text evidence="1">The sequence shown here is derived from an EMBL/GenBank/DDBJ whole genome shotgun (WGS) entry which is preliminary data.</text>
</comment>
<sequence length="408" mass="42245">MVVDLAARPRITAGVALAAGIITVAPVTQHLPDRQLAQQLWQVSLSNIRLTDAASGMVDLFSGVESELASLASGASAAAVPAGTLSDVFSPIAQNLIVQTYVTTFQNLGTNLRYILNGWSKVPFPVAQQVAANFVQYASDYVGDYQSAARGVIDVWNGVPAIESAVNEIMSGKIQPGFLSLWSDTLTSAEAHILLPLEAIPQIPGYALQNLTNGYNYAATTMLTAVGGNWANSIWEQPFVFGLGTSLQNAYNAWEAGDTVGAVTNLINTPGAMLNAFLNGTSASKLSPPSGGVFSSGAFVARLGAGNGFVQQWLTTILPGLAKEIVAPNAQNVANGGGLGVAIQDFANQLINGWPNLTPVINGIGGQLTALLQSIPSVLSNLPSMLANFGGALASNIGSLVAALLKLL</sequence>
<accession>A0ABX3SV76</accession>
<evidence type="ECO:0000313" key="2">
    <source>
        <dbReference type="Proteomes" id="UP000243140"/>
    </source>
</evidence>
<dbReference type="RefSeq" id="WP_083009859.1">
    <property type="nucleotide sequence ID" value="NZ_CP080999.1"/>
</dbReference>
<name>A0ABX3SV76_MYCMA</name>
<gene>
    <name evidence="1" type="ORF">BST29_05295</name>
</gene>
<evidence type="ECO:0000313" key="1">
    <source>
        <dbReference type="EMBL" id="ORA84430.1"/>
    </source>
</evidence>
<organism evidence="1 2">
    <name type="scientific">Mycobacterium malmoense</name>
    <dbReference type="NCBI Taxonomy" id="1780"/>
    <lineage>
        <taxon>Bacteria</taxon>
        <taxon>Bacillati</taxon>
        <taxon>Actinomycetota</taxon>
        <taxon>Actinomycetes</taxon>
        <taxon>Mycobacteriales</taxon>
        <taxon>Mycobacteriaceae</taxon>
        <taxon>Mycobacterium</taxon>
    </lineage>
</organism>
<dbReference type="Proteomes" id="UP000243140">
    <property type="component" value="Unassembled WGS sequence"/>
</dbReference>
<proteinExistence type="predicted"/>
<evidence type="ECO:0008006" key="3">
    <source>
        <dbReference type="Google" id="ProtNLM"/>
    </source>
</evidence>
<dbReference type="EMBL" id="MVHV01000004">
    <property type="protein sequence ID" value="ORA84430.1"/>
    <property type="molecule type" value="Genomic_DNA"/>
</dbReference>
<keyword evidence="2" id="KW-1185">Reference proteome</keyword>